<sequence>MLSIFAKISFFERKIVSARILVLEDDLSLGEIIQEYLSEEGYEITLCDNAKEALDLAYERNYDLWILDVKVPLGDGFSLLKELREANRQTPCIFMTSLNTTDDLKQGFSVGCDDYIKKPFELAELSLRVEALLKRSFFHKNEDYEDLGDGLKFSFKNQILYKDDKALTLPSKEIKLLTLLLQNKNHFLSIEEIFDKLWEYDEEPSELSLRAYVKNLRKILGKDKIINQRGRGYRYG</sequence>
<proteinExistence type="predicted"/>
<keyword evidence="1 4" id="KW-0597">Phosphoprotein</keyword>
<evidence type="ECO:0000313" key="8">
    <source>
        <dbReference type="EMBL" id="PHY91820.1"/>
    </source>
</evidence>
<reference evidence="9" key="1">
    <citation type="submission" date="2015-06" db="EMBL/GenBank/DDBJ databases">
        <authorList>
            <person name="Parisi A."/>
            <person name="Chiara M."/>
            <person name="Florio D."/>
            <person name="Miccolupo A."/>
            <person name="Manzari C."/>
            <person name="Mion D."/>
            <person name="Caruso M."/>
            <person name="D'erchia A.M."/>
            <person name="Zanoni R."/>
        </authorList>
    </citation>
    <scope>NUCLEOTIDE SEQUENCE [LARGE SCALE GENOMIC DNA]</scope>
    <source>
        <strain evidence="9">73/13</strain>
    </source>
</reference>
<gene>
    <name evidence="8" type="ORF">AA994_01975</name>
</gene>
<dbReference type="CDD" id="cd00383">
    <property type="entry name" value="trans_reg_C"/>
    <property type="match status" value="1"/>
</dbReference>
<dbReference type="InterPro" id="IPR039420">
    <property type="entry name" value="WalR-like"/>
</dbReference>
<dbReference type="InterPro" id="IPR011006">
    <property type="entry name" value="CheY-like_superfamily"/>
</dbReference>
<dbReference type="PANTHER" id="PTHR48111">
    <property type="entry name" value="REGULATOR OF RPOS"/>
    <property type="match status" value="1"/>
</dbReference>
<dbReference type="GO" id="GO:0000156">
    <property type="term" value="F:phosphorelay response regulator activity"/>
    <property type="evidence" value="ECO:0007669"/>
    <property type="project" value="TreeGrafter"/>
</dbReference>
<dbReference type="EMBL" id="LDWY01000019">
    <property type="protein sequence ID" value="PHY91820.1"/>
    <property type="molecule type" value="Genomic_DNA"/>
</dbReference>
<evidence type="ECO:0000256" key="1">
    <source>
        <dbReference type="ARBA" id="ARBA00022553"/>
    </source>
</evidence>
<dbReference type="SMART" id="SM00862">
    <property type="entry name" value="Trans_reg_C"/>
    <property type="match status" value="1"/>
</dbReference>
<dbReference type="InterPro" id="IPR001867">
    <property type="entry name" value="OmpR/PhoB-type_DNA-bd"/>
</dbReference>
<dbReference type="Pfam" id="PF00072">
    <property type="entry name" value="Response_reg"/>
    <property type="match status" value="1"/>
</dbReference>
<dbReference type="Pfam" id="PF00486">
    <property type="entry name" value="Trans_reg_C"/>
    <property type="match status" value="1"/>
</dbReference>
<organism evidence="8 9">
    <name type="scientific">Campylobacter vulpis</name>
    <dbReference type="NCBI Taxonomy" id="1655500"/>
    <lineage>
        <taxon>Bacteria</taxon>
        <taxon>Pseudomonadati</taxon>
        <taxon>Campylobacterota</taxon>
        <taxon>Epsilonproteobacteria</taxon>
        <taxon>Campylobacterales</taxon>
        <taxon>Campylobacteraceae</taxon>
        <taxon>Campylobacter</taxon>
    </lineage>
</organism>
<name>A0A2G4R5I4_9BACT</name>
<evidence type="ECO:0000313" key="9">
    <source>
        <dbReference type="Proteomes" id="UP000237472"/>
    </source>
</evidence>
<dbReference type="Gene3D" id="1.10.10.10">
    <property type="entry name" value="Winged helix-like DNA-binding domain superfamily/Winged helix DNA-binding domain"/>
    <property type="match status" value="1"/>
</dbReference>
<dbReference type="Gene3D" id="3.40.50.2300">
    <property type="match status" value="1"/>
</dbReference>
<evidence type="ECO:0000259" key="7">
    <source>
        <dbReference type="PROSITE" id="PS51755"/>
    </source>
</evidence>
<evidence type="ECO:0000256" key="2">
    <source>
        <dbReference type="ARBA" id="ARBA00023012"/>
    </source>
</evidence>
<dbReference type="GO" id="GO:0000976">
    <property type="term" value="F:transcription cis-regulatory region binding"/>
    <property type="evidence" value="ECO:0007669"/>
    <property type="project" value="TreeGrafter"/>
</dbReference>
<feature type="modified residue" description="4-aspartylphosphate" evidence="4">
    <location>
        <position position="68"/>
    </location>
</feature>
<protein>
    <submittedName>
        <fullName evidence="8">Chemotaxis protein CheY</fullName>
    </submittedName>
</protein>
<feature type="domain" description="Response regulatory" evidence="6">
    <location>
        <begin position="19"/>
        <end position="133"/>
    </location>
</feature>
<dbReference type="Proteomes" id="UP000237472">
    <property type="component" value="Unassembled WGS sequence"/>
</dbReference>
<evidence type="ECO:0000259" key="6">
    <source>
        <dbReference type="PROSITE" id="PS50110"/>
    </source>
</evidence>
<comment type="caution">
    <text evidence="8">The sequence shown here is derived from an EMBL/GenBank/DDBJ whole genome shotgun (WGS) entry which is preliminary data.</text>
</comment>
<feature type="DNA-binding region" description="OmpR/PhoB-type" evidence="5">
    <location>
        <begin position="142"/>
        <end position="236"/>
    </location>
</feature>
<dbReference type="SMART" id="SM00448">
    <property type="entry name" value="REC"/>
    <property type="match status" value="1"/>
</dbReference>
<dbReference type="PROSITE" id="PS50110">
    <property type="entry name" value="RESPONSE_REGULATORY"/>
    <property type="match status" value="1"/>
</dbReference>
<dbReference type="GO" id="GO:0006355">
    <property type="term" value="P:regulation of DNA-templated transcription"/>
    <property type="evidence" value="ECO:0007669"/>
    <property type="project" value="InterPro"/>
</dbReference>
<dbReference type="PROSITE" id="PS51755">
    <property type="entry name" value="OMPR_PHOB"/>
    <property type="match status" value="1"/>
</dbReference>
<dbReference type="PANTHER" id="PTHR48111:SF40">
    <property type="entry name" value="PHOSPHATE REGULON TRANSCRIPTIONAL REGULATORY PROTEIN PHOB"/>
    <property type="match status" value="1"/>
</dbReference>
<dbReference type="SUPFAM" id="SSF52172">
    <property type="entry name" value="CheY-like"/>
    <property type="match status" value="1"/>
</dbReference>
<evidence type="ECO:0000256" key="5">
    <source>
        <dbReference type="PROSITE-ProRule" id="PRU01091"/>
    </source>
</evidence>
<dbReference type="InterPro" id="IPR036388">
    <property type="entry name" value="WH-like_DNA-bd_sf"/>
</dbReference>
<dbReference type="AlphaFoldDB" id="A0A2G4R5I4"/>
<dbReference type="GO" id="GO:0032993">
    <property type="term" value="C:protein-DNA complex"/>
    <property type="evidence" value="ECO:0007669"/>
    <property type="project" value="TreeGrafter"/>
</dbReference>
<accession>A0A2G4R5I4</accession>
<evidence type="ECO:0000256" key="4">
    <source>
        <dbReference type="PROSITE-ProRule" id="PRU00169"/>
    </source>
</evidence>
<dbReference type="GO" id="GO:0005829">
    <property type="term" value="C:cytosol"/>
    <property type="evidence" value="ECO:0007669"/>
    <property type="project" value="TreeGrafter"/>
</dbReference>
<dbReference type="InterPro" id="IPR001789">
    <property type="entry name" value="Sig_transdc_resp-reg_receiver"/>
</dbReference>
<keyword evidence="2" id="KW-0902">Two-component regulatory system</keyword>
<keyword evidence="3 5" id="KW-0238">DNA-binding</keyword>
<evidence type="ECO:0000256" key="3">
    <source>
        <dbReference type="ARBA" id="ARBA00023125"/>
    </source>
</evidence>
<feature type="domain" description="OmpR/PhoB-type" evidence="7">
    <location>
        <begin position="142"/>
        <end position="236"/>
    </location>
</feature>